<evidence type="ECO:0000313" key="4">
    <source>
        <dbReference type="EMBL" id="OQP48146.1"/>
    </source>
</evidence>
<dbReference type="InterPro" id="IPR049492">
    <property type="entry name" value="BD-FAE-like_dom"/>
</dbReference>
<dbReference type="RefSeq" id="WP_014221327.1">
    <property type="nucleotide sequence ID" value="NZ_LWBO01000012.1"/>
</dbReference>
<evidence type="ECO:0000256" key="2">
    <source>
        <dbReference type="SAM" id="SignalP"/>
    </source>
</evidence>
<evidence type="ECO:0000256" key="1">
    <source>
        <dbReference type="ARBA" id="ARBA00022801"/>
    </source>
</evidence>
<keyword evidence="5" id="KW-1185">Reference proteome</keyword>
<dbReference type="PANTHER" id="PTHR48081:SF9">
    <property type="entry name" value="CARBOXYLESTERASE"/>
    <property type="match status" value="1"/>
</dbReference>
<keyword evidence="2" id="KW-0732">Signal</keyword>
<dbReference type="EMBL" id="LWBO01000012">
    <property type="protein sequence ID" value="OQP48146.1"/>
    <property type="molecule type" value="Genomic_DNA"/>
</dbReference>
<evidence type="ECO:0000259" key="3">
    <source>
        <dbReference type="Pfam" id="PF20434"/>
    </source>
</evidence>
<feature type="domain" description="BD-FAE-like" evidence="3">
    <location>
        <begin position="48"/>
        <end position="214"/>
    </location>
</feature>
<dbReference type="PANTHER" id="PTHR48081">
    <property type="entry name" value="AB HYDROLASE SUPERFAMILY PROTEIN C4A8.06C"/>
    <property type="match status" value="1"/>
</dbReference>
<gene>
    <name evidence="4" type="ORF">A4D02_05345</name>
</gene>
<accession>A0ABX3NV83</accession>
<dbReference type="Gene3D" id="3.40.50.1820">
    <property type="entry name" value="alpha/beta hydrolase"/>
    <property type="match status" value="1"/>
</dbReference>
<dbReference type="InterPro" id="IPR050300">
    <property type="entry name" value="GDXG_lipolytic_enzyme"/>
</dbReference>
<reference evidence="4 5" key="1">
    <citation type="submission" date="2016-04" db="EMBL/GenBank/DDBJ databases">
        <authorList>
            <person name="Chen L."/>
            <person name="Zhuang W."/>
            <person name="Wang G."/>
        </authorList>
    </citation>
    <scope>NUCLEOTIDE SEQUENCE [LARGE SCALE GENOMIC DNA]</scope>
    <source>
        <strain evidence="5">GR20</strain>
    </source>
</reference>
<name>A0ABX3NV83_9BACT</name>
<dbReference type="SUPFAM" id="SSF53474">
    <property type="entry name" value="alpha/beta-Hydrolases"/>
    <property type="match status" value="1"/>
</dbReference>
<keyword evidence="1" id="KW-0378">Hydrolase</keyword>
<dbReference type="Proteomes" id="UP000192277">
    <property type="component" value="Unassembled WGS sequence"/>
</dbReference>
<sequence>MKQTILLLLLATCLHLHAQTTYEIKKNIGYYPETASQNDSYIKSQCTIDLYYPANKKNFTTVIWFHGGGLTGGSKEIPKQLMENGFAVIGVGYRLSPKVKAATCIEDAAAATNWVFKHIAEYGGNPNAIFISGHSAGAYLSLMITMDKKYLNKYDFDANKIAGVISLSSQTITHFAIRNERGIKETQPVIDEYAPLYHVRQDLPPIILFTGDAEKEMLGRYEENAYLYRMLKLNKVAEVKLYKMDGYDHGSMPQASYPLMIKEIARLQKEIKN</sequence>
<evidence type="ECO:0000313" key="5">
    <source>
        <dbReference type="Proteomes" id="UP000192277"/>
    </source>
</evidence>
<protein>
    <submittedName>
        <fullName evidence="4">Lipase</fullName>
    </submittedName>
</protein>
<feature type="signal peptide" evidence="2">
    <location>
        <begin position="1"/>
        <end position="18"/>
    </location>
</feature>
<feature type="chain" id="PRO_5045264809" evidence="2">
    <location>
        <begin position="19"/>
        <end position="273"/>
    </location>
</feature>
<organism evidence="4 5">
    <name type="scientific">Niastella koreensis</name>
    <dbReference type="NCBI Taxonomy" id="354356"/>
    <lineage>
        <taxon>Bacteria</taxon>
        <taxon>Pseudomonadati</taxon>
        <taxon>Bacteroidota</taxon>
        <taxon>Chitinophagia</taxon>
        <taxon>Chitinophagales</taxon>
        <taxon>Chitinophagaceae</taxon>
        <taxon>Niastella</taxon>
    </lineage>
</organism>
<dbReference type="Pfam" id="PF20434">
    <property type="entry name" value="BD-FAE"/>
    <property type="match status" value="1"/>
</dbReference>
<dbReference type="InterPro" id="IPR029058">
    <property type="entry name" value="AB_hydrolase_fold"/>
</dbReference>
<comment type="caution">
    <text evidence="4">The sequence shown here is derived from an EMBL/GenBank/DDBJ whole genome shotgun (WGS) entry which is preliminary data.</text>
</comment>
<proteinExistence type="predicted"/>